<dbReference type="EMBL" id="AP028056">
    <property type="protein sequence ID" value="BEH01814.1"/>
    <property type="molecule type" value="Genomic_DNA"/>
</dbReference>
<keyword evidence="3" id="KW-1185">Reference proteome</keyword>
<protein>
    <recommendedName>
        <fullName evidence="4">NlpC/P60 domain-containing protein</fullName>
    </recommendedName>
</protein>
<name>A0AAN0MG70_9ACTN</name>
<evidence type="ECO:0008006" key="4">
    <source>
        <dbReference type="Google" id="ProtNLM"/>
    </source>
</evidence>
<evidence type="ECO:0000256" key="1">
    <source>
        <dbReference type="SAM" id="Phobius"/>
    </source>
</evidence>
<dbReference type="SUPFAM" id="SSF54001">
    <property type="entry name" value="Cysteine proteinases"/>
    <property type="match status" value="1"/>
</dbReference>
<organism evidence="2 3">
    <name type="scientific">Brooklawnia propionicigenes</name>
    <dbReference type="NCBI Taxonomy" id="3041175"/>
    <lineage>
        <taxon>Bacteria</taxon>
        <taxon>Bacillati</taxon>
        <taxon>Actinomycetota</taxon>
        <taxon>Actinomycetes</taxon>
        <taxon>Propionibacteriales</taxon>
        <taxon>Propionibacteriaceae</taxon>
        <taxon>Brooklawnia</taxon>
    </lineage>
</organism>
<dbReference type="AlphaFoldDB" id="A0AAN0MG70"/>
<keyword evidence="1" id="KW-0472">Membrane</keyword>
<evidence type="ECO:0000313" key="2">
    <source>
        <dbReference type="EMBL" id="BEH01814.1"/>
    </source>
</evidence>
<dbReference type="KEGG" id="broo:brsh051_10950"/>
<dbReference type="RefSeq" id="WP_286268141.1">
    <property type="nucleotide sequence ID" value="NZ_AP028056.1"/>
</dbReference>
<dbReference type="Gene3D" id="3.90.1720.10">
    <property type="entry name" value="endopeptidase domain like (from Nostoc punctiforme)"/>
    <property type="match status" value="1"/>
</dbReference>
<reference evidence="2" key="1">
    <citation type="journal article" date="2024" name="Int. J. Syst. Evol. Microbiol.">
        <title>Brooklawnia propionicigenes sp. nov., a facultatively anaerobic, propionate-producing bacterium isolated from a methanogenic reactor treating waste from cattle farms.</title>
        <authorList>
            <person name="Akita Y."/>
            <person name="Ueki A."/>
            <person name="Tonouchi A."/>
            <person name="Sugawara Y."/>
            <person name="Honma S."/>
            <person name="Kaku N."/>
            <person name="Ueki K."/>
        </authorList>
    </citation>
    <scope>NUCLEOTIDE SEQUENCE</scope>
    <source>
        <strain evidence="2">SH051</strain>
    </source>
</reference>
<proteinExistence type="predicted"/>
<sequence>MAAARALVVEAGDQIPGETDSFPYLATHSQTHTPARSLAYTATRALPHTPAGSAGARRGLIGTTDDITIDEFAAARRCQARRAMDPVAAAQSAVLVAAIAGPVARAAEALRAAQAAEAEPATEALETTAILAVGSTLAPEPSAFVARRVRRRRGTMGILGLAAAITFTGVGMSVQAVSASDIINPDAIFATADQKAHVASRVDMVTRDSARPDLREMAASQPVMALTAEPSIEGVFAPGQRAPKTPAEAIATAQSMVGNQNYGNMCLALVSAFYGYTSAGIASAQDAAAVVSAAGMMHTDMSDIPVGALIWYDGGPVGNPYGHVAMYAGDGMIYSNGASTGVGLMSINVPADSWHEPIIGWSAVWLPNATK</sequence>
<evidence type="ECO:0000313" key="3">
    <source>
        <dbReference type="Proteomes" id="UP001431656"/>
    </source>
</evidence>
<feature type="transmembrane region" description="Helical" evidence="1">
    <location>
        <begin position="157"/>
        <end position="177"/>
    </location>
</feature>
<keyword evidence="1" id="KW-0812">Transmembrane</keyword>
<dbReference type="InterPro" id="IPR038765">
    <property type="entry name" value="Papain-like_cys_pep_sf"/>
</dbReference>
<dbReference type="Proteomes" id="UP001431656">
    <property type="component" value="Chromosome"/>
</dbReference>
<accession>A0AAN0MG70</accession>
<keyword evidence="1" id="KW-1133">Transmembrane helix</keyword>
<gene>
    <name evidence="2" type="ORF">brsh051_10950</name>
</gene>